<dbReference type="EMBL" id="JQ418541">
    <property type="protein sequence ID" value="AFK90348.1"/>
    <property type="molecule type" value="Genomic_DNA"/>
</dbReference>
<keyword evidence="1" id="KW-0614">Plasmid</keyword>
<proteinExistence type="predicted"/>
<name>I3W421_SALER</name>
<protein>
    <submittedName>
        <fullName evidence="1">Uncharacterized protein</fullName>
    </submittedName>
</protein>
<dbReference type="AlphaFoldDB" id="I3W421"/>
<evidence type="ECO:0000313" key="1">
    <source>
        <dbReference type="EMBL" id="AFK90348.1"/>
    </source>
</evidence>
<organism evidence="1">
    <name type="scientific">Salmonella enterica subsp. salamae</name>
    <dbReference type="NCBI Taxonomy" id="59202"/>
    <lineage>
        <taxon>Bacteria</taxon>
        <taxon>Pseudomonadati</taxon>
        <taxon>Pseudomonadota</taxon>
        <taxon>Gammaproteobacteria</taxon>
        <taxon>Enterobacterales</taxon>
        <taxon>Enterobacteriaceae</taxon>
        <taxon>Salmonella</taxon>
    </lineage>
</organism>
<sequence>MVFLSALVALWQSKLAADTTQGDGPQQGTENYVQFHLFFLHAGGVPD</sequence>
<dbReference type="RefSeq" id="WP_015059681.1">
    <property type="nucleotide sequence ID" value="NC_019125.1"/>
</dbReference>
<reference evidence="1" key="1">
    <citation type="submission" date="2012-01" db="EMBL/GenBank/DDBJ databases">
        <authorList>
            <person name="Summers A.O."/>
            <person name="Wireman J."/>
            <person name="Williams L.E."/>
        </authorList>
    </citation>
    <scope>NUCLEOTIDE SEQUENCE</scope>
    <source>
        <strain evidence="1">SGSC3045</strain>
        <plasmid evidence="1">pSGSC3045-121</plasmid>
    </source>
</reference>
<geneLocation type="plasmid" evidence="1">
    <name>pSGSC3045-121</name>
</geneLocation>
<accession>I3W421</accession>